<evidence type="ECO:0000313" key="5">
    <source>
        <dbReference type="Proteomes" id="UP000487596"/>
    </source>
</evidence>
<evidence type="ECO:0000259" key="2">
    <source>
        <dbReference type="Pfam" id="PF16375"/>
    </source>
</evidence>
<feature type="domain" description="DUF4986" evidence="2">
    <location>
        <begin position="566"/>
        <end position="643"/>
    </location>
</feature>
<dbReference type="EMBL" id="WDEH01000003">
    <property type="protein sequence ID" value="KAB6142611.1"/>
    <property type="molecule type" value="Genomic_DNA"/>
</dbReference>
<organism evidence="4 5">
    <name type="scientific">Bacteroides xylanisolvens</name>
    <dbReference type="NCBI Taxonomy" id="371601"/>
    <lineage>
        <taxon>Bacteria</taxon>
        <taxon>Pseudomonadati</taxon>
        <taxon>Bacteroidota</taxon>
        <taxon>Bacteroidia</taxon>
        <taxon>Bacteroidales</taxon>
        <taxon>Bacteroidaceae</taxon>
        <taxon>Bacteroides</taxon>
    </lineage>
</organism>
<evidence type="ECO:0000259" key="3">
    <source>
        <dbReference type="Pfam" id="PF20736"/>
    </source>
</evidence>
<accession>A0A6A2RT24</accession>
<dbReference type="PANTHER" id="PTHR31151">
    <property type="entry name" value="PROLINE-TRNA LIGASE (DUF1680)"/>
    <property type="match status" value="1"/>
</dbReference>
<comment type="caution">
    <text evidence="4">The sequence shown here is derived from an EMBL/GenBank/DDBJ whole genome shotgun (WGS) entry which is preliminary data.</text>
</comment>
<name>A0A6A2RT24_9BACE</name>
<evidence type="ECO:0000259" key="1">
    <source>
        <dbReference type="Pfam" id="PF07944"/>
    </source>
</evidence>
<proteinExistence type="predicted"/>
<dbReference type="InterPro" id="IPR032275">
    <property type="entry name" value="DUF4986"/>
</dbReference>
<dbReference type="GO" id="GO:0005975">
    <property type="term" value="P:carbohydrate metabolic process"/>
    <property type="evidence" value="ECO:0007669"/>
    <property type="project" value="InterPro"/>
</dbReference>
<dbReference type="Pfam" id="PF16375">
    <property type="entry name" value="DUF4986"/>
    <property type="match status" value="1"/>
</dbReference>
<protein>
    <submittedName>
        <fullName evidence="4">Uncharacterized protein</fullName>
    </submittedName>
</protein>
<dbReference type="AlphaFoldDB" id="A0A6A2RT24"/>
<dbReference type="Pfam" id="PF07944">
    <property type="entry name" value="Beta-AFase-like_GH127_cat"/>
    <property type="match status" value="1"/>
</dbReference>
<feature type="domain" description="Non-reducing end beta-L-arabinofuranosidase-like GH127 catalytic" evidence="1">
    <location>
        <begin position="41"/>
        <end position="428"/>
    </location>
</feature>
<dbReference type="InterPro" id="IPR049046">
    <property type="entry name" value="Beta-AFase-like_GH127_middle"/>
</dbReference>
<dbReference type="PANTHER" id="PTHR31151:SF0">
    <property type="entry name" value="PROLINE-TRNA LIGASE (DUF1680)"/>
    <property type="match status" value="1"/>
</dbReference>
<gene>
    <name evidence="4" type="ORF">GA424_03185</name>
</gene>
<evidence type="ECO:0000313" key="4">
    <source>
        <dbReference type="EMBL" id="KAB6142611.1"/>
    </source>
</evidence>
<dbReference type="RefSeq" id="WP_008642421.1">
    <property type="nucleotide sequence ID" value="NZ_JADMVF010000008.1"/>
</dbReference>
<feature type="domain" description="Non-reducing end beta-L-arabinofuranosidase-like GH127 middle" evidence="3">
    <location>
        <begin position="445"/>
        <end position="538"/>
    </location>
</feature>
<sequence>MMVRRLLILLFGWIMGSALALSQNLPSTMVKPESVYFPLNEVRLLDSPFLTLQQKGKEYLLWLNPDSLLHFYRVEAGLPPKADAYAGWESQNVWGAGPLRGGFLGFYLSSVSMMHQSTGDKELLKRLKYVLKELKLCQDAGKDGFLLGIKDGRMLFKEVASGKIKTNNPTVNGAWAPVYLINKMLLGLSAAYTQCGLEEALPMMIRLADWFGYQVLDKLSDEQIQKLLVCEHGSINESYVEAYELTGQKRFLDWARRLHDRAMWVPLSEGKDILYGWHANTQIPKFTGFHKYYMFTGDKRFLTAATNFWNIVNRNHTWVIGGNSTGEHFFPKEEFADRLLLKGGPETCNSVNMLRLTESLFSQYPDAVKASYYERVLFNHILSAYDPKKGMCCYFTSMRPGHYRIYASRDSSFWCCGHTGLESPAKLGKFIYSHKATNRKEEKEIRVNLFIPSVLTWHEGGVELVQRNRLPDSDRVELTMNLKKKQRLILWIRKPDWADKATLIINGKAEQLLLGNDGYWMIDKVWNRKNRISLQLPMHTYTENLIGTGRYVALLYGPYVLAGRMGKENLPSTFWGKMNNTAMNKMDLSKVPVFNIPATQIPDHVEPVFERGTLRFNIHLKGFENVVLEPFYKIHFERYAIYWPTASSNE</sequence>
<dbReference type="InterPro" id="IPR008928">
    <property type="entry name" value="6-hairpin_glycosidase_sf"/>
</dbReference>
<dbReference type="Pfam" id="PF20736">
    <property type="entry name" value="Glyco_hydro127M"/>
    <property type="match status" value="1"/>
</dbReference>
<reference evidence="4 5" key="1">
    <citation type="journal article" date="2019" name="Nat. Med.">
        <title>A library of human gut bacterial isolates paired with longitudinal multiomics data enables mechanistic microbiome research.</title>
        <authorList>
            <person name="Poyet M."/>
            <person name="Groussin M."/>
            <person name="Gibbons S.M."/>
            <person name="Avila-Pacheco J."/>
            <person name="Jiang X."/>
            <person name="Kearney S.M."/>
            <person name="Perrotta A.R."/>
            <person name="Berdy B."/>
            <person name="Zhao S."/>
            <person name="Lieberman T.D."/>
            <person name="Swanson P.K."/>
            <person name="Smith M."/>
            <person name="Roesemann S."/>
            <person name="Alexander J.E."/>
            <person name="Rich S.A."/>
            <person name="Livny J."/>
            <person name="Vlamakis H."/>
            <person name="Clish C."/>
            <person name="Bullock K."/>
            <person name="Deik A."/>
            <person name="Scott J."/>
            <person name="Pierce K.A."/>
            <person name="Xavier R.J."/>
            <person name="Alm E.J."/>
        </authorList>
    </citation>
    <scope>NUCLEOTIDE SEQUENCE [LARGE SCALE GENOMIC DNA]</scope>
    <source>
        <strain evidence="4 5">BIOML-A62</strain>
    </source>
</reference>
<dbReference type="InterPro" id="IPR012878">
    <property type="entry name" value="Beta-AFase-like_GH127_cat"/>
</dbReference>
<dbReference type="Proteomes" id="UP000487596">
    <property type="component" value="Unassembled WGS sequence"/>
</dbReference>
<dbReference type="SUPFAM" id="SSF48208">
    <property type="entry name" value="Six-hairpin glycosidases"/>
    <property type="match status" value="1"/>
</dbReference>